<organism evidence="1 2">
    <name type="scientific">Karstenula rhodostoma CBS 690.94</name>
    <dbReference type="NCBI Taxonomy" id="1392251"/>
    <lineage>
        <taxon>Eukaryota</taxon>
        <taxon>Fungi</taxon>
        <taxon>Dikarya</taxon>
        <taxon>Ascomycota</taxon>
        <taxon>Pezizomycotina</taxon>
        <taxon>Dothideomycetes</taxon>
        <taxon>Pleosporomycetidae</taxon>
        <taxon>Pleosporales</taxon>
        <taxon>Massarineae</taxon>
        <taxon>Didymosphaeriaceae</taxon>
        <taxon>Karstenula</taxon>
    </lineage>
</organism>
<sequence length="99" mass="11067">MVPWASVNAASFFATKGSSFLCPASPTHNVYGGAVNAFDVPAFETFYQNYNSMIQSEELAGTVYFIELFPKQAVEKVSDDATVYPWRISQRICKIPQHH</sequence>
<accession>A0A9P4P7I0</accession>
<comment type="caution">
    <text evidence="1">The sequence shown here is derived from an EMBL/GenBank/DDBJ whole genome shotgun (WGS) entry which is preliminary data.</text>
</comment>
<evidence type="ECO:0000313" key="1">
    <source>
        <dbReference type="EMBL" id="KAF2438901.1"/>
    </source>
</evidence>
<name>A0A9P4P7I0_9PLEO</name>
<dbReference type="EMBL" id="MU001511">
    <property type="protein sequence ID" value="KAF2438901.1"/>
    <property type="molecule type" value="Genomic_DNA"/>
</dbReference>
<proteinExistence type="predicted"/>
<reference evidence="1" key="1">
    <citation type="journal article" date="2020" name="Stud. Mycol.">
        <title>101 Dothideomycetes genomes: a test case for predicting lifestyles and emergence of pathogens.</title>
        <authorList>
            <person name="Haridas S."/>
            <person name="Albert R."/>
            <person name="Binder M."/>
            <person name="Bloem J."/>
            <person name="Labutti K."/>
            <person name="Salamov A."/>
            <person name="Andreopoulos B."/>
            <person name="Baker S."/>
            <person name="Barry K."/>
            <person name="Bills G."/>
            <person name="Bluhm B."/>
            <person name="Cannon C."/>
            <person name="Castanera R."/>
            <person name="Culley D."/>
            <person name="Daum C."/>
            <person name="Ezra D."/>
            <person name="Gonzalez J."/>
            <person name="Henrissat B."/>
            <person name="Kuo A."/>
            <person name="Liang C."/>
            <person name="Lipzen A."/>
            <person name="Lutzoni F."/>
            <person name="Magnuson J."/>
            <person name="Mondo S."/>
            <person name="Nolan M."/>
            <person name="Ohm R."/>
            <person name="Pangilinan J."/>
            <person name="Park H.-J."/>
            <person name="Ramirez L."/>
            <person name="Alfaro M."/>
            <person name="Sun H."/>
            <person name="Tritt A."/>
            <person name="Yoshinaga Y."/>
            <person name="Zwiers L.-H."/>
            <person name="Turgeon B."/>
            <person name="Goodwin S."/>
            <person name="Spatafora J."/>
            <person name="Crous P."/>
            <person name="Grigoriev I."/>
        </authorList>
    </citation>
    <scope>NUCLEOTIDE SEQUENCE</scope>
    <source>
        <strain evidence="1">CBS 690.94</strain>
    </source>
</reference>
<dbReference type="AlphaFoldDB" id="A0A9P4P7I0"/>
<dbReference type="Proteomes" id="UP000799764">
    <property type="component" value="Unassembled WGS sequence"/>
</dbReference>
<evidence type="ECO:0000313" key="2">
    <source>
        <dbReference type="Proteomes" id="UP000799764"/>
    </source>
</evidence>
<keyword evidence="2" id="KW-1185">Reference proteome</keyword>
<dbReference type="OrthoDB" id="415825at2759"/>
<protein>
    <submittedName>
        <fullName evidence="1">Uncharacterized protein</fullName>
    </submittedName>
</protein>
<gene>
    <name evidence="1" type="ORF">P171DRAFT_490938</name>
</gene>